<evidence type="ECO:0000313" key="3">
    <source>
        <dbReference type="WBParaSite" id="MhA1_Contig1665.frz3.gene3"/>
    </source>
</evidence>
<proteinExistence type="predicted"/>
<keyword evidence="1" id="KW-0472">Membrane</keyword>
<keyword evidence="1" id="KW-0812">Transmembrane</keyword>
<feature type="transmembrane region" description="Helical" evidence="1">
    <location>
        <begin position="136"/>
        <end position="155"/>
    </location>
</feature>
<evidence type="ECO:0000313" key="2">
    <source>
        <dbReference type="Proteomes" id="UP000095281"/>
    </source>
</evidence>
<dbReference type="WBParaSite" id="MhA1_Contig1665.frz3.gene3">
    <property type="protein sequence ID" value="MhA1_Contig1665.frz3.gene3"/>
    <property type="gene ID" value="MhA1_Contig1665.frz3.gene3"/>
</dbReference>
<organism evidence="2 3">
    <name type="scientific">Meloidogyne hapla</name>
    <name type="common">Root-knot nematode worm</name>
    <dbReference type="NCBI Taxonomy" id="6305"/>
    <lineage>
        <taxon>Eukaryota</taxon>
        <taxon>Metazoa</taxon>
        <taxon>Ecdysozoa</taxon>
        <taxon>Nematoda</taxon>
        <taxon>Chromadorea</taxon>
        <taxon>Rhabditida</taxon>
        <taxon>Tylenchina</taxon>
        <taxon>Tylenchomorpha</taxon>
        <taxon>Tylenchoidea</taxon>
        <taxon>Meloidogynidae</taxon>
        <taxon>Meloidogyninae</taxon>
        <taxon>Meloidogyne</taxon>
    </lineage>
</organism>
<keyword evidence="1" id="KW-1133">Transmembrane helix</keyword>
<name>A0A1I8BA73_MELHA</name>
<feature type="transmembrane region" description="Helical" evidence="1">
    <location>
        <begin position="233"/>
        <end position="257"/>
    </location>
</feature>
<protein>
    <submittedName>
        <fullName evidence="3">Glucuronosyltransferase</fullName>
    </submittedName>
</protein>
<evidence type="ECO:0000256" key="1">
    <source>
        <dbReference type="SAM" id="Phobius"/>
    </source>
</evidence>
<sequence>MSNKEIQQLFLEQFKSNKNNSGQNKFPLCFSRLNCEQITLIIKELQSIGHKVTFIVDLQNSMNESKAIKQSDFSVGIINYSNKFNYSYNYFDALIKCLEDGSGLVKLIIAIKEFGIGMKLTLIRSLTLTSSQASALLLPFLLSLTSDIPPIILPIHSKYHHHSLPIIYFNLILAGPFLGFSSLFNYWNTLYSTNIYLEPNNDVKEFFSPFSFNSTISSTVLKQQYNLKEASTIWLLTLLISQHLHIFICIIFSNGVYWNVMKR</sequence>
<dbReference type="Proteomes" id="UP000095281">
    <property type="component" value="Unplaced"/>
</dbReference>
<reference evidence="3" key="1">
    <citation type="submission" date="2016-11" db="UniProtKB">
        <authorList>
            <consortium name="WormBaseParasite"/>
        </authorList>
    </citation>
    <scope>IDENTIFICATION</scope>
</reference>
<dbReference type="AlphaFoldDB" id="A0A1I8BA73"/>
<keyword evidence="2" id="KW-1185">Reference proteome</keyword>
<feature type="transmembrane region" description="Helical" evidence="1">
    <location>
        <begin position="167"/>
        <end position="187"/>
    </location>
</feature>
<accession>A0A1I8BA73</accession>